<sequence length="194" mass="20851">MFFSGCIVFMKDRRDLARFSGRENHFMRRLLIILVLLLPLLGLMGAAGTSQVTISLTTSVPELLVHGFLSDITSTSILSTRSITDAFNEDGAEIIYAIRTNVPIPLKVTTTIRPFELEAGSVEIGIAQVLINGNPATIDPITGSFQIVSQPPASGGTTLRTPYVFTVKADQTQVQNAPPGNYSSTVEIGIAPET</sequence>
<gene>
    <name evidence="1" type="ORF">SDC9_64792</name>
</gene>
<comment type="caution">
    <text evidence="1">The sequence shown here is derived from an EMBL/GenBank/DDBJ whole genome shotgun (WGS) entry which is preliminary data.</text>
</comment>
<name>A0A644XVP9_9ZZZZ</name>
<proteinExistence type="predicted"/>
<organism evidence="1">
    <name type="scientific">bioreactor metagenome</name>
    <dbReference type="NCBI Taxonomy" id="1076179"/>
    <lineage>
        <taxon>unclassified sequences</taxon>
        <taxon>metagenomes</taxon>
        <taxon>ecological metagenomes</taxon>
    </lineage>
</organism>
<dbReference type="AlphaFoldDB" id="A0A644XVP9"/>
<accession>A0A644XVP9</accession>
<protein>
    <submittedName>
        <fullName evidence="1">Uncharacterized protein</fullName>
    </submittedName>
</protein>
<reference evidence="1" key="1">
    <citation type="submission" date="2019-08" db="EMBL/GenBank/DDBJ databases">
        <authorList>
            <person name="Kucharzyk K."/>
            <person name="Murdoch R.W."/>
            <person name="Higgins S."/>
            <person name="Loffler F."/>
        </authorList>
    </citation>
    <scope>NUCLEOTIDE SEQUENCE</scope>
</reference>
<evidence type="ECO:0000313" key="1">
    <source>
        <dbReference type="EMBL" id="MPM18383.1"/>
    </source>
</evidence>
<dbReference type="EMBL" id="VSSQ01002973">
    <property type="protein sequence ID" value="MPM18383.1"/>
    <property type="molecule type" value="Genomic_DNA"/>
</dbReference>